<proteinExistence type="predicted"/>
<organism evidence="1 2">
    <name type="scientific">Pistacia integerrima</name>
    <dbReference type="NCBI Taxonomy" id="434235"/>
    <lineage>
        <taxon>Eukaryota</taxon>
        <taxon>Viridiplantae</taxon>
        <taxon>Streptophyta</taxon>
        <taxon>Embryophyta</taxon>
        <taxon>Tracheophyta</taxon>
        <taxon>Spermatophyta</taxon>
        <taxon>Magnoliopsida</taxon>
        <taxon>eudicotyledons</taxon>
        <taxon>Gunneridae</taxon>
        <taxon>Pentapetalae</taxon>
        <taxon>rosids</taxon>
        <taxon>malvids</taxon>
        <taxon>Sapindales</taxon>
        <taxon>Anacardiaceae</taxon>
        <taxon>Pistacia</taxon>
    </lineage>
</organism>
<gene>
    <name evidence="1" type="ORF">Pint_36608</name>
</gene>
<keyword evidence="2" id="KW-1185">Reference proteome</keyword>
<reference evidence="2" key="1">
    <citation type="journal article" date="2023" name="G3 (Bethesda)">
        <title>Genome assembly and association tests identify interacting loci associated with vigor, precocity, and sex in interspecific pistachio rootstocks.</title>
        <authorList>
            <person name="Palmer W."/>
            <person name="Jacygrad E."/>
            <person name="Sagayaradj S."/>
            <person name="Cavanaugh K."/>
            <person name="Han R."/>
            <person name="Bertier L."/>
            <person name="Beede B."/>
            <person name="Kafkas S."/>
            <person name="Golino D."/>
            <person name="Preece J."/>
            <person name="Michelmore R."/>
        </authorList>
    </citation>
    <scope>NUCLEOTIDE SEQUENCE [LARGE SCALE GENOMIC DNA]</scope>
</reference>
<protein>
    <submittedName>
        <fullName evidence="1">Uncharacterized protein</fullName>
    </submittedName>
</protein>
<sequence length="65" mass="8085">MDHVCYFRIEHKRRLRFKLRFSSSKRISPVRTSLKRRRFTKFVICQVVLEFKFLSAIAIRFFWSN</sequence>
<evidence type="ECO:0000313" key="2">
    <source>
        <dbReference type="Proteomes" id="UP001163603"/>
    </source>
</evidence>
<accession>A0ACC0Y228</accession>
<comment type="caution">
    <text evidence="1">The sequence shown here is derived from an EMBL/GenBank/DDBJ whole genome shotgun (WGS) entry which is preliminary data.</text>
</comment>
<evidence type="ECO:0000313" key="1">
    <source>
        <dbReference type="EMBL" id="KAJ0028462.1"/>
    </source>
</evidence>
<name>A0ACC0Y228_9ROSI</name>
<dbReference type="EMBL" id="CM047744">
    <property type="protein sequence ID" value="KAJ0028462.1"/>
    <property type="molecule type" value="Genomic_DNA"/>
</dbReference>
<dbReference type="Proteomes" id="UP001163603">
    <property type="component" value="Chromosome 9"/>
</dbReference>